<keyword evidence="2" id="KW-1185">Reference proteome</keyword>
<sequence>MKFLTLPSYVLGFDLSGIKPPQFQIVGGADRSHQICARQQEARFFVEFKEQRVFNLIKVGASGCLGSSISRH</sequence>
<dbReference type="Proteomes" id="UP000037136">
    <property type="component" value="Unassembled WGS sequence"/>
</dbReference>
<evidence type="ECO:0000313" key="2">
    <source>
        <dbReference type="Proteomes" id="UP000037136"/>
    </source>
</evidence>
<dbReference type="EMBL" id="LAZP02000293">
    <property type="protein sequence ID" value="PFH58423.1"/>
    <property type="molecule type" value="Genomic_DNA"/>
</dbReference>
<accession>A0A2A9PC07</accession>
<gene>
    <name evidence="1" type="ORF">XA68_13699</name>
</gene>
<reference evidence="1 2" key="1">
    <citation type="journal article" date="2015" name="BMC Genomics">
        <title>Gene expression during zombie ant biting behavior reflects the complexity underlying fungal parasitic behavioral manipulation.</title>
        <authorList>
            <person name="de Bekker C."/>
            <person name="Ohm R.A."/>
            <person name="Loreto R.G."/>
            <person name="Sebastian A."/>
            <person name="Albert I."/>
            <person name="Merrow M."/>
            <person name="Brachmann A."/>
            <person name="Hughes D.P."/>
        </authorList>
    </citation>
    <scope>NUCLEOTIDE SEQUENCE [LARGE SCALE GENOMIC DNA]</scope>
    <source>
        <strain evidence="1 2">SC16a</strain>
    </source>
</reference>
<dbReference type="AlphaFoldDB" id="A0A2A9PC07"/>
<comment type="caution">
    <text evidence="1">The sequence shown here is derived from an EMBL/GenBank/DDBJ whole genome shotgun (WGS) entry which is preliminary data.</text>
</comment>
<organism evidence="1 2">
    <name type="scientific">Ophiocordyceps unilateralis</name>
    <name type="common">Zombie-ant fungus</name>
    <name type="synonym">Torrubia unilateralis</name>
    <dbReference type="NCBI Taxonomy" id="268505"/>
    <lineage>
        <taxon>Eukaryota</taxon>
        <taxon>Fungi</taxon>
        <taxon>Dikarya</taxon>
        <taxon>Ascomycota</taxon>
        <taxon>Pezizomycotina</taxon>
        <taxon>Sordariomycetes</taxon>
        <taxon>Hypocreomycetidae</taxon>
        <taxon>Hypocreales</taxon>
        <taxon>Ophiocordycipitaceae</taxon>
        <taxon>Ophiocordyceps</taxon>
    </lineage>
</organism>
<evidence type="ECO:0000313" key="1">
    <source>
        <dbReference type="EMBL" id="PFH58423.1"/>
    </source>
</evidence>
<reference evidence="1 2" key="2">
    <citation type="journal article" date="2017" name="Sci. Rep.">
        <title>Ant-infecting Ophiocordyceps genomes reveal a high diversity of potential behavioral manipulation genes and a possible major role for enterotoxins.</title>
        <authorList>
            <person name="de Bekker C."/>
            <person name="Ohm R.A."/>
            <person name="Evans H.C."/>
            <person name="Brachmann A."/>
            <person name="Hughes D.P."/>
        </authorList>
    </citation>
    <scope>NUCLEOTIDE SEQUENCE [LARGE SCALE GENOMIC DNA]</scope>
    <source>
        <strain evidence="1 2">SC16a</strain>
    </source>
</reference>
<name>A0A2A9PC07_OPHUN</name>
<protein>
    <submittedName>
        <fullName evidence="1">Uncharacterized protein</fullName>
    </submittedName>
</protein>
<proteinExistence type="predicted"/>